<dbReference type="InterPro" id="IPR037066">
    <property type="entry name" value="Plug_dom_sf"/>
</dbReference>
<dbReference type="PROSITE" id="PS52016">
    <property type="entry name" value="TONB_DEPENDENT_REC_3"/>
    <property type="match status" value="1"/>
</dbReference>
<keyword evidence="5 9" id="KW-0798">TonB box</keyword>
<evidence type="ECO:0000259" key="12">
    <source>
        <dbReference type="Pfam" id="PF07715"/>
    </source>
</evidence>
<feature type="domain" description="TonB-dependent receptor plug" evidence="12">
    <location>
        <begin position="121"/>
        <end position="236"/>
    </location>
</feature>
<dbReference type="InterPro" id="IPR039426">
    <property type="entry name" value="TonB-dep_rcpt-like"/>
</dbReference>
<dbReference type="InterPro" id="IPR036942">
    <property type="entry name" value="Beta-barrel_TonB_sf"/>
</dbReference>
<dbReference type="Gene3D" id="2.170.130.10">
    <property type="entry name" value="TonB-dependent receptor, plug domain"/>
    <property type="match status" value="1"/>
</dbReference>
<keyword evidence="2 8" id="KW-0813">Transport</keyword>
<dbReference type="SUPFAM" id="SSF56935">
    <property type="entry name" value="Porins"/>
    <property type="match status" value="1"/>
</dbReference>
<accession>A0ABP8M3K0</accession>
<dbReference type="RefSeq" id="WP_345161621.1">
    <property type="nucleotide sequence ID" value="NZ_BAABHC010000029.1"/>
</dbReference>
<keyword evidence="4 8" id="KW-0812">Transmembrane</keyword>
<dbReference type="NCBIfam" id="TIGR04056">
    <property type="entry name" value="OMP_RagA_SusC"/>
    <property type="match status" value="1"/>
</dbReference>
<dbReference type="Pfam" id="PF13715">
    <property type="entry name" value="CarbopepD_reg_2"/>
    <property type="match status" value="1"/>
</dbReference>
<keyword evidence="3 8" id="KW-1134">Transmembrane beta strand</keyword>
<evidence type="ECO:0000313" key="13">
    <source>
        <dbReference type="EMBL" id="GAA4441348.1"/>
    </source>
</evidence>
<dbReference type="SUPFAM" id="SSF49464">
    <property type="entry name" value="Carboxypeptidase regulatory domain-like"/>
    <property type="match status" value="1"/>
</dbReference>
<dbReference type="Proteomes" id="UP001500552">
    <property type="component" value="Unassembled WGS sequence"/>
</dbReference>
<comment type="subcellular location">
    <subcellularLocation>
        <location evidence="1 8">Cell outer membrane</location>
        <topology evidence="1 8">Multi-pass membrane protein</topology>
    </subcellularLocation>
</comment>
<keyword evidence="7 8" id="KW-0998">Cell outer membrane</keyword>
<gene>
    <name evidence="13" type="ORF">GCM10023188_39770</name>
</gene>
<evidence type="ECO:0000313" key="14">
    <source>
        <dbReference type="Proteomes" id="UP001500552"/>
    </source>
</evidence>
<evidence type="ECO:0000256" key="8">
    <source>
        <dbReference type="PROSITE-ProRule" id="PRU01360"/>
    </source>
</evidence>
<evidence type="ECO:0000256" key="1">
    <source>
        <dbReference type="ARBA" id="ARBA00004571"/>
    </source>
</evidence>
<proteinExistence type="inferred from homology"/>
<dbReference type="Pfam" id="PF07715">
    <property type="entry name" value="Plug"/>
    <property type="match status" value="1"/>
</dbReference>
<evidence type="ECO:0000256" key="6">
    <source>
        <dbReference type="ARBA" id="ARBA00023136"/>
    </source>
</evidence>
<keyword evidence="10" id="KW-0732">Signal</keyword>
<dbReference type="InterPro" id="IPR008969">
    <property type="entry name" value="CarboxyPept-like_regulatory"/>
</dbReference>
<keyword evidence="6 8" id="KW-0472">Membrane</keyword>
<dbReference type="InterPro" id="IPR023997">
    <property type="entry name" value="TonB-dep_OMP_SusC/RagA_CS"/>
</dbReference>
<evidence type="ECO:0000256" key="9">
    <source>
        <dbReference type="RuleBase" id="RU003357"/>
    </source>
</evidence>
<evidence type="ECO:0000256" key="10">
    <source>
        <dbReference type="SAM" id="SignalP"/>
    </source>
</evidence>
<keyword evidence="13" id="KW-0675">Receptor</keyword>
<evidence type="ECO:0000256" key="5">
    <source>
        <dbReference type="ARBA" id="ARBA00023077"/>
    </source>
</evidence>
<evidence type="ECO:0000259" key="11">
    <source>
        <dbReference type="Pfam" id="PF00593"/>
    </source>
</evidence>
<comment type="caution">
    <text evidence="13">The sequence shown here is derived from an EMBL/GenBank/DDBJ whole genome shotgun (WGS) entry which is preliminary data.</text>
</comment>
<dbReference type="InterPro" id="IPR000531">
    <property type="entry name" value="Beta-barrel_TonB"/>
</dbReference>
<sequence length="1029" mass="112873">MKNYLIQKMRYILILHLILISAVGARGQGTSVAGKVTDEKGTGLPGVTVLLKGTTNGTATDATGNYSLNVPDGNGTLTVSYIGFKTQDVPIENRSSVNITLATDTKALEEVVVVGYGTQKKSDLTGAVTSVKSEELQERPAASLTQALAGRVPGANVSVNSGRPGGRANIRIRGNTSVSVTNNPLYVIDGVILNVTDLANGSTPIDYLNPNDIASIEVLKDASATAIYGARGANGVILVTTKRGSQDGGQVNYDTYVSVGTLARKIDLLNSEEFLHVEEVAYENAEKYDPEGWAAGKYVDPRTKRTNPLLFDANGNPLYDTDWQEEATQNAITQSHQLSFTGGNAKDSYGAYLGYRNEDGLIRESWLKRYSGRFVFDSEIKSWLKVGGTLSYNDQNEKQIDPLGAGGITTMRQVLEALPIIPVKYEDGSWAGNEDYPGMEGGGNPVNVATDRLYLLRTQTMLGNLYSSIRFAEGLELRTTLGTNIINQRIDYYGGRTLNYISRNQGGDASVENQRHNSWQFENYLTYNKKISDDHSFTGLLGLSWQHVDRFSALARAQRFQDDYFQFNNLGAGANPVAPASGTSAYGLNSYFGRINYNLKEKYLLTLTGRADGSSKFGSENRYAFFPSAALAWRMSEEDFIKNIPVISNLKVRTSYGVTGNSEITAYQALAGLGNYSVIFDGARTIGVGISRLANPDLRWEKTHQVDAGLEIGLFNNRVSMEVDVYRKLTTDMLLSAPVPSSSGYTTVTRNVGSMENQGVEFALNTVNIASGDFTWSTNFNISVNKNKVKSLTGGADIFSGSTVIREGEPVGSFFGYVHLGTWSTDEADEAAKYLRLPGDIKYKDVNNDGQINDRDRVIIGKGIPDGFGSLINTFNYKNFDLTFDMQFMYGNDVLFRSMHSAEDRQGIANSFATVLNAWTPENQNTSIAQWRPIPAGYDTFNDSHRVKDADFIRGRNLLLGYTFSPGITEKLHLNRLRLYASMQNFFLLTAYEGYDPEVSTSGSPFDQGVALYDYPKPRVFMVGLNVGF</sequence>
<evidence type="ECO:0000256" key="2">
    <source>
        <dbReference type="ARBA" id="ARBA00022448"/>
    </source>
</evidence>
<feature type="chain" id="PRO_5046021591" evidence="10">
    <location>
        <begin position="28"/>
        <end position="1029"/>
    </location>
</feature>
<name>A0ABP8M3K0_9BACT</name>
<dbReference type="Pfam" id="PF00593">
    <property type="entry name" value="TonB_dep_Rec_b-barrel"/>
    <property type="match status" value="1"/>
</dbReference>
<dbReference type="InterPro" id="IPR023996">
    <property type="entry name" value="TonB-dep_OMP_SusC/RagA"/>
</dbReference>
<comment type="similarity">
    <text evidence="8 9">Belongs to the TonB-dependent receptor family.</text>
</comment>
<keyword evidence="14" id="KW-1185">Reference proteome</keyword>
<evidence type="ECO:0000256" key="4">
    <source>
        <dbReference type="ARBA" id="ARBA00022692"/>
    </source>
</evidence>
<dbReference type="InterPro" id="IPR012910">
    <property type="entry name" value="Plug_dom"/>
</dbReference>
<evidence type="ECO:0000256" key="7">
    <source>
        <dbReference type="ARBA" id="ARBA00023237"/>
    </source>
</evidence>
<dbReference type="EMBL" id="BAABHC010000029">
    <property type="protein sequence ID" value="GAA4441348.1"/>
    <property type="molecule type" value="Genomic_DNA"/>
</dbReference>
<evidence type="ECO:0000256" key="3">
    <source>
        <dbReference type="ARBA" id="ARBA00022452"/>
    </source>
</evidence>
<dbReference type="Gene3D" id="2.60.40.1120">
    <property type="entry name" value="Carboxypeptidase-like, regulatory domain"/>
    <property type="match status" value="1"/>
</dbReference>
<reference evidence="14" key="1">
    <citation type="journal article" date="2019" name="Int. J. Syst. Evol. Microbiol.">
        <title>The Global Catalogue of Microorganisms (GCM) 10K type strain sequencing project: providing services to taxonomists for standard genome sequencing and annotation.</title>
        <authorList>
            <consortium name="The Broad Institute Genomics Platform"/>
            <consortium name="The Broad Institute Genome Sequencing Center for Infectious Disease"/>
            <person name="Wu L."/>
            <person name="Ma J."/>
        </authorList>
    </citation>
    <scope>NUCLEOTIDE SEQUENCE [LARGE SCALE GENOMIC DNA]</scope>
    <source>
        <strain evidence="14">JCM 17926</strain>
    </source>
</reference>
<dbReference type="Gene3D" id="2.40.170.20">
    <property type="entry name" value="TonB-dependent receptor, beta-barrel domain"/>
    <property type="match status" value="1"/>
</dbReference>
<protein>
    <submittedName>
        <fullName evidence="13">TonB-dependent receptor</fullName>
    </submittedName>
</protein>
<dbReference type="NCBIfam" id="TIGR04057">
    <property type="entry name" value="SusC_RagA_signa"/>
    <property type="match status" value="1"/>
</dbReference>
<feature type="domain" description="TonB-dependent receptor-like beta-barrel" evidence="11">
    <location>
        <begin position="463"/>
        <end position="785"/>
    </location>
</feature>
<organism evidence="13 14">
    <name type="scientific">Pontibacter saemangeumensis</name>
    <dbReference type="NCBI Taxonomy" id="1084525"/>
    <lineage>
        <taxon>Bacteria</taxon>
        <taxon>Pseudomonadati</taxon>
        <taxon>Bacteroidota</taxon>
        <taxon>Cytophagia</taxon>
        <taxon>Cytophagales</taxon>
        <taxon>Hymenobacteraceae</taxon>
        <taxon>Pontibacter</taxon>
    </lineage>
</organism>
<feature type="signal peptide" evidence="10">
    <location>
        <begin position="1"/>
        <end position="27"/>
    </location>
</feature>